<name>A0A1F7RT45_9BACT</name>
<evidence type="ECO:0000313" key="2">
    <source>
        <dbReference type="Proteomes" id="UP000179266"/>
    </source>
</evidence>
<dbReference type="AlphaFoldDB" id="A0A1F7RT45"/>
<proteinExistence type="predicted"/>
<gene>
    <name evidence="1" type="ORF">A2161_07390</name>
</gene>
<evidence type="ECO:0000313" key="1">
    <source>
        <dbReference type="EMBL" id="OGL44729.1"/>
    </source>
</evidence>
<organism evidence="1 2">
    <name type="scientific">Candidatus Schekmanbacteria bacterium RBG_13_48_7</name>
    <dbReference type="NCBI Taxonomy" id="1817878"/>
    <lineage>
        <taxon>Bacteria</taxon>
        <taxon>Candidatus Schekmaniibacteriota</taxon>
    </lineage>
</organism>
<accession>A0A1F7RT45</accession>
<comment type="caution">
    <text evidence="1">The sequence shown here is derived from an EMBL/GenBank/DDBJ whole genome shotgun (WGS) entry which is preliminary data.</text>
</comment>
<reference evidence="1 2" key="1">
    <citation type="journal article" date="2016" name="Nat. Commun.">
        <title>Thousands of microbial genomes shed light on interconnected biogeochemical processes in an aquifer system.</title>
        <authorList>
            <person name="Anantharaman K."/>
            <person name="Brown C.T."/>
            <person name="Hug L.A."/>
            <person name="Sharon I."/>
            <person name="Castelle C.J."/>
            <person name="Probst A.J."/>
            <person name="Thomas B.C."/>
            <person name="Singh A."/>
            <person name="Wilkins M.J."/>
            <person name="Karaoz U."/>
            <person name="Brodie E.L."/>
            <person name="Williams K.H."/>
            <person name="Hubbard S.S."/>
            <person name="Banfield J.F."/>
        </authorList>
    </citation>
    <scope>NUCLEOTIDE SEQUENCE [LARGE SCALE GENOMIC DNA]</scope>
</reference>
<protein>
    <submittedName>
        <fullName evidence="1">Uncharacterized protein</fullName>
    </submittedName>
</protein>
<sequence>MGKMKDFSSLPSLSDKEYIRESSAFNLDATHRFVLSVIKIEDSTPRREEDFSFFSSEIVKEKKEKGLFSIFRSIEKHWNILQNAVNCKKSNSNKEMSSAYRNNTKSSVLDQVICVYGSKNAKDRTSQFDCSRHQATEE</sequence>
<dbReference type="Proteomes" id="UP000179266">
    <property type="component" value="Unassembled WGS sequence"/>
</dbReference>
<dbReference type="EMBL" id="MGDD01000209">
    <property type="protein sequence ID" value="OGL44729.1"/>
    <property type="molecule type" value="Genomic_DNA"/>
</dbReference>